<dbReference type="EMBL" id="CAJOAX010019503">
    <property type="protein sequence ID" value="CAF4188765.1"/>
    <property type="molecule type" value="Genomic_DNA"/>
</dbReference>
<organism evidence="1 2">
    <name type="scientific">Rotaria sordida</name>
    <dbReference type="NCBI Taxonomy" id="392033"/>
    <lineage>
        <taxon>Eukaryota</taxon>
        <taxon>Metazoa</taxon>
        <taxon>Spiralia</taxon>
        <taxon>Gnathifera</taxon>
        <taxon>Rotifera</taxon>
        <taxon>Eurotatoria</taxon>
        <taxon>Bdelloidea</taxon>
        <taxon>Philodinida</taxon>
        <taxon>Philodinidae</taxon>
        <taxon>Rotaria</taxon>
    </lineage>
</organism>
<protein>
    <submittedName>
        <fullName evidence="1">Uncharacterized protein</fullName>
    </submittedName>
</protein>
<feature type="non-terminal residue" evidence="1">
    <location>
        <position position="1"/>
    </location>
</feature>
<dbReference type="AlphaFoldDB" id="A0A820APK1"/>
<sequence>FLRHPLLSVLQVEHVQINVDRVMWTNVKRIVLIITN</sequence>
<name>A0A820APK1_9BILA</name>
<gene>
    <name evidence="1" type="ORF">OTI717_LOCUS38044</name>
</gene>
<comment type="caution">
    <text evidence="1">The sequence shown here is derived from an EMBL/GenBank/DDBJ whole genome shotgun (WGS) entry which is preliminary data.</text>
</comment>
<reference evidence="1" key="1">
    <citation type="submission" date="2021-02" db="EMBL/GenBank/DDBJ databases">
        <authorList>
            <person name="Nowell W R."/>
        </authorList>
    </citation>
    <scope>NUCLEOTIDE SEQUENCE</scope>
</reference>
<dbReference type="Proteomes" id="UP000663823">
    <property type="component" value="Unassembled WGS sequence"/>
</dbReference>
<accession>A0A820APK1</accession>
<evidence type="ECO:0000313" key="1">
    <source>
        <dbReference type="EMBL" id="CAF4188765.1"/>
    </source>
</evidence>
<proteinExistence type="predicted"/>
<evidence type="ECO:0000313" key="2">
    <source>
        <dbReference type="Proteomes" id="UP000663823"/>
    </source>
</evidence>